<protein>
    <submittedName>
        <fullName evidence="1">Uncharacterized protein</fullName>
    </submittedName>
</protein>
<evidence type="ECO:0000313" key="1">
    <source>
        <dbReference type="EMBL" id="RMX53918.1"/>
    </source>
</evidence>
<dbReference type="EMBL" id="RCHS01001372">
    <property type="protein sequence ID" value="RMX53918.1"/>
    <property type="molecule type" value="Genomic_DNA"/>
</dbReference>
<organism evidence="1 2">
    <name type="scientific">Pocillopora damicornis</name>
    <name type="common">Cauliflower coral</name>
    <name type="synonym">Millepora damicornis</name>
    <dbReference type="NCBI Taxonomy" id="46731"/>
    <lineage>
        <taxon>Eukaryota</taxon>
        <taxon>Metazoa</taxon>
        <taxon>Cnidaria</taxon>
        <taxon>Anthozoa</taxon>
        <taxon>Hexacorallia</taxon>
        <taxon>Scleractinia</taxon>
        <taxon>Astrocoeniina</taxon>
        <taxon>Pocilloporidae</taxon>
        <taxon>Pocillopora</taxon>
    </lineage>
</organism>
<keyword evidence="2" id="KW-1185">Reference proteome</keyword>
<dbReference type="Proteomes" id="UP000275408">
    <property type="component" value="Unassembled WGS sequence"/>
</dbReference>
<comment type="caution">
    <text evidence="1">The sequence shown here is derived from an EMBL/GenBank/DDBJ whole genome shotgun (WGS) entry which is preliminary data.</text>
</comment>
<sequence length="97" mass="11059">MAEKDQPSSHTCKKLYSLRILRRAGVDQGSMLNVYTSSVRSVLEYTVPVWQSIPGYLSDKIESIQERTLKIIFPCADSYSDALDLARVETLAYRRDI</sequence>
<name>A0A3M6UKK9_POCDA</name>
<gene>
    <name evidence="1" type="ORF">pdam_00023743</name>
</gene>
<dbReference type="AlphaFoldDB" id="A0A3M6UKK9"/>
<proteinExistence type="predicted"/>
<accession>A0A3M6UKK9</accession>
<reference evidence="1 2" key="1">
    <citation type="journal article" date="2018" name="Sci. Rep.">
        <title>Comparative analysis of the Pocillopora damicornis genome highlights role of immune system in coral evolution.</title>
        <authorList>
            <person name="Cunning R."/>
            <person name="Bay R.A."/>
            <person name="Gillette P."/>
            <person name="Baker A.C."/>
            <person name="Traylor-Knowles N."/>
        </authorList>
    </citation>
    <scope>NUCLEOTIDE SEQUENCE [LARGE SCALE GENOMIC DNA]</scope>
    <source>
        <strain evidence="1">RSMAS</strain>
        <tissue evidence="1">Whole animal</tissue>
    </source>
</reference>
<evidence type="ECO:0000313" key="2">
    <source>
        <dbReference type="Proteomes" id="UP000275408"/>
    </source>
</evidence>